<dbReference type="Proteomes" id="UP000001819">
    <property type="component" value="Chromosome X"/>
</dbReference>
<dbReference type="AlphaFoldDB" id="A0A6I8UE08"/>
<name>A0A6I8UE08_DROPS</name>
<dbReference type="GO" id="GO:0003676">
    <property type="term" value="F:nucleic acid binding"/>
    <property type="evidence" value="ECO:0007669"/>
    <property type="project" value="InterPro"/>
</dbReference>
<evidence type="ECO:0000256" key="1">
    <source>
        <dbReference type="SAM" id="MobiDB-lite"/>
    </source>
</evidence>
<accession>A0A6I8UE08</accession>
<feature type="compositionally biased region" description="Basic residues" evidence="1">
    <location>
        <begin position="1"/>
        <end position="14"/>
    </location>
</feature>
<dbReference type="Gene3D" id="3.30.70.330">
    <property type="match status" value="1"/>
</dbReference>
<evidence type="ECO:0000313" key="2">
    <source>
        <dbReference type="Proteomes" id="UP000001819"/>
    </source>
</evidence>
<keyword evidence="2" id="KW-1185">Reference proteome</keyword>
<dbReference type="KEGG" id="dpo:4813866"/>
<feature type="compositionally biased region" description="Polar residues" evidence="1">
    <location>
        <begin position="239"/>
        <end position="249"/>
    </location>
</feature>
<sequence>MSKTQNRKKSKQPRRGPVSSTGSETERSLEDMLSVTRLRIGDTDADADDGERPTRKMKPKSKAPQKSLGARSVEAPDQPPFVALVANLPMETSVRELLVLFVQHSIRSISLLRLGKGGSQQRKAHVELATRDDLMELLKKDQLLCRGRRLSISVCQDPGAAGDERCNRHVVSGLDGTWSLHSGSDADESSSEYAASVRSVQEREASSEASVHISRTPSSTEELERRMEVRLQKLAEFENAQTEQAQSSQGDDDEIPPQMSWPKFWSDVQKSEEL</sequence>
<dbReference type="SUPFAM" id="SSF54928">
    <property type="entry name" value="RNA-binding domain, RBD"/>
    <property type="match status" value="1"/>
</dbReference>
<dbReference type="InterPro" id="IPR012677">
    <property type="entry name" value="Nucleotide-bd_a/b_plait_sf"/>
</dbReference>
<evidence type="ECO:0000313" key="3">
    <source>
        <dbReference type="RefSeq" id="XP_001353920.4"/>
    </source>
</evidence>
<dbReference type="InterPro" id="IPR035979">
    <property type="entry name" value="RBD_domain_sf"/>
</dbReference>
<evidence type="ECO:0008006" key="4">
    <source>
        <dbReference type="Google" id="ProtNLM"/>
    </source>
</evidence>
<feature type="region of interest" description="Disordered" evidence="1">
    <location>
        <begin position="1"/>
        <end position="74"/>
    </location>
</feature>
<proteinExistence type="predicted"/>
<dbReference type="InParanoid" id="A0A6I8UE08"/>
<dbReference type="ExpressionAtlas" id="A0A6I8UE08">
    <property type="expression patterns" value="baseline"/>
</dbReference>
<reference evidence="3" key="1">
    <citation type="submission" date="2025-08" db="UniProtKB">
        <authorList>
            <consortium name="RefSeq"/>
        </authorList>
    </citation>
    <scope>IDENTIFICATION</scope>
    <source>
        <strain evidence="3">MV-25-SWS-2005</strain>
        <tissue evidence="3">Whole body</tissue>
    </source>
</reference>
<feature type="region of interest" description="Disordered" evidence="1">
    <location>
        <begin position="177"/>
        <end position="274"/>
    </location>
</feature>
<organism evidence="2 3">
    <name type="scientific">Drosophila pseudoobscura pseudoobscura</name>
    <name type="common">Fruit fly</name>
    <dbReference type="NCBI Taxonomy" id="46245"/>
    <lineage>
        <taxon>Eukaryota</taxon>
        <taxon>Metazoa</taxon>
        <taxon>Ecdysozoa</taxon>
        <taxon>Arthropoda</taxon>
        <taxon>Hexapoda</taxon>
        <taxon>Insecta</taxon>
        <taxon>Pterygota</taxon>
        <taxon>Neoptera</taxon>
        <taxon>Endopterygota</taxon>
        <taxon>Diptera</taxon>
        <taxon>Brachycera</taxon>
        <taxon>Muscomorpha</taxon>
        <taxon>Ephydroidea</taxon>
        <taxon>Drosophilidae</taxon>
        <taxon>Drosophila</taxon>
        <taxon>Sophophora</taxon>
    </lineage>
</organism>
<feature type="compositionally biased region" description="Basic and acidic residues" evidence="1">
    <location>
        <begin position="222"/>
        <end position="236"/>
    </location>
</feature>
<protein>
    <recommendedName>
        <fullName evidence="4">RRM domain-containing protein</fullName>
    </recommendedName>
</protein>
<dbReference type="RefSeq" id="XP_001353920.4">
    <property type="nucleotide sequence ID" value="XM_001353884.4"/>
</dbReference>
<gene>
    <name evidence="3" type="primary">LOC4813866</name>
</gene>
<feature type="compositionally biased region" description="Polar residues" evidence="1">
    <location>
        <begin position="207"/>
        <end position="220"/>
    </location>
</feature>